<comment type="caution">
    <text evidence="3">The sequence shown here is derived from an EMBL/GenBank/DDBJ whole genome shotgun (WGS) entry which is preliminary data.</text>
</comment>
<feature type="domain" description="AAA+ ATPase" evidence="2">
    <location>
        <begin position="486"/>
        <end position="613"/>
    </location>
</feature>
<dbReference type="Pfam" id="PF00004">
    <property type="entry name" value="AAA"/>
    <property type="match status" value="1"/>
</dbReference>
<sequence>MALDTNGTTAPAGAANEDVIGERFINALAKSFAAQVSLTIVEQLAVAQAKAQAEEEAAAAAAAAAAAKEEEAAKAKAKEAAEGEEKEEEKKARKVLPEEQVTELYKIDAIREKDSGERKFVPWDDARTRKPDDDNVPDDHSKWVLVLRRVFGYENELRKTKLDVKSALIREVIKEVVPSEKAAMDSEKASTYWPNDDLFRYRDHMKSAAEKKGPLAVQHVNVLLKLIESEYAGRIQDIKYMFPTGTTNYEILREAYWPGELLIDGCSGRVHRITDVRYIEQPWDHTYYLQVKSEYIDSDGKIFGTVASEFEVHKFSGVKYFKDLSAFPLKYHPHEKEIKEALLRRGKTFASLQGQHYLTHAGIALTISYCPSRASVHSRIMVDTATYNRLNPNFDISVDGIPPAELVNGNLSDEHHILCTDKIPIFSFQDKRFYKASIDNISEIVFNDKVFDQLVLPNSQKELVRVLVENHSKGAAFDDFIEGKGKGLVSVLHGPPGVGKTMTAEAVAEYTRRPLYIVTSGELGSNPSAMESELERVLDLAKTFRAVLLLDEADVFLEQRTTHDLIRNALVSIFLRQLEYYQGILFLTTNRVSTFDEAFHSRIHISLYYQHLTVEAREQVWRNFGATMAVDFSDEEYAQLAKQNINGRQIKNMFRTSQALAADKGEKISMRHMRIVQEVMEGFDLAKMKANGGENGMEK</sequence>
<keyword evidence="4" id="KW-1185">Reference proteome</keyword>
<dbReference type="PANTHER" id="PTHR46411:SF3">
    <property type="entry name" value="AAA+ ATPASE DOMAIN-CONTAINING PROTEIN"/>
    <property type="match status" value="1"/>
</dbReference>
<dbReference type="OrthoDB" id="10042665at2759"/>
<dbReference type="Pfam" id="PF22942">
    <property type="entry name" value="DUF7025"/>
    <property type="match status" value="1"/>
</dbReference>
<dbReference type="Proteomes" id="UP000326924">
    <property type="component" value="Unassembled WGS sequence"/>
</dbReference>
<dbReference type="SUPFAM" id="SSF52540">
    <property type="entry name" value="P-loop containing nucleoside triphosphate hydrolases"/>
    <property type="match status" value="1"/>
</dbReference>
<reference evidence="3 4" key="1">
    <citation type="submission" date="2019-09" db="EMBL/GenBank/DDBJ databases">
        <title>Draft genome of the ectomycorrhizal ascomycete Sphaerosporella brunnea.</title>
        <authorList>
            <consortium name="DOE Joint Genome Institute"/>
            <person name="Benucci G.M."/>
            <person name="Marozzi G."/>
            <person name="Antonielli L."/>
            <person name="Sanchez S."/>
            <person name="Marco P."/>
            <person name="Wang X."/>
            <person name="Falini L.B."/>
            <person name="Barry K."/>
            <person name="Haridas S."/>
            <person name="Lipzen A."/>
            <person name="Labutti K."/>
            <person name="Grigoriev I.V."/>
            <person name="Murat C."/>
            <person name="Martin F."/>
            <person name="Albertini E."/>
            <person name="Donnini D."/>
            <person name="Bonito G."/>
        </authorList>
    </citation>
    <scope>NUCLEOTIDE SEQUENCE [LARGE SCALE GENOMIC DNA]</scope>
    <source>
        <strain evidence="3 4">Sb_GMNB300</strain>
    </source>
</reference>
<accession>A0A5J5F5H4</accession>
<gene>
    <name evidence="3" type="ORF">FN846DRAFT_774018</name>
</gene>
<proteinExistence type="predicted"/>
<name>A0A5J5F5H4_9PEZI</name>
<dbReference type="InterPro" id="IPR003593">
    <property type="entry name" value="AAA+_ATPase"/>
</dbReference>
<dbReference type="CDD" id="cd19481">
    <property type="entry name" value="RecA-like_protease"/>
    <property type="match status" value="1"/>
</dbReference>
<feature type="region of interest" description="Disordered" evidence="1">
    <location>
        <begin position="75"/>
        <end position="94"/>
    </location>
</feature>
<dbReference type="InterPro" id="IPR054289">
    <property type="entry name" value="DUF7025"/>
</dbReference>
<dbReference type="GO" id="GO:0005524">
    <property type="term" value="F:ATP binding"/>
    <property type="evidence" value="ECO:0007669"/>
    <property type="project" value="InterPro"/>
</dbReference>
<dbReference type="EMBL" id="VXIS01000035">
    <property type="protein sequence ID" value="KAA8911496.1"/>
    <property type="molecule type" value="Genomic_DNA"/>
</dbReference>
<dbReference type="PANTHER" id="PTHR46411">
    <property type="entry name" value="FAMILY ATPASE, PUTATIVE-RELATED"/>
    <property type="match status" value="1"/>
</dbReference>
<dbReference type="SMART" id="SM00382">
    <property type="entry name" value="AAA"/>
    <property type="match status" value="1"/>
</dbReference>
<dbReference type="AlphaFoldDB" id="A0A5J5F5H4"/>
<dbReference type="InterPro" id="IPR027417">
    <property type="entry name" value="P-loop_NTPase"/>
</dbReference>
<protein>
    <submittedName>
        <fullName evidence="3">P-loop containing nucleoside triphosphate hydrolase protein</fullName>
    </submittedName>
</protein>
<dbReference type="GO" id="GO:0016887">
    <property type="term" value="F:ATP hydrolysis activity"/>
    <property type="evidence" value="ECO:0007669"/>
    <property type="project" value="InterPro"/>
</dbReference>
<dbReference type="InParanoid" id="A0A5J5F5H4"/>
<dbReference type="InterPro" id="IPR003959">
    <property type="entry name" value="ATPase_AAA_core"/>
</dbReference>
<evidence type="ECO:0000313" key="3">
    <source>
        <dbReference type="EMBL" id="KAA8911496.1"/>
    </source>
</evidence>
<evidence type="ECO:0000256" key="1">
    <source>
        <dbReference type="SAM" id="MobiDB-lite"/>
    </source>
</evidence>
<evidence type="ECO:0000313" key="4">
    <source>
        <dbReference type="Proteomes" id="UP000326924"/>
    </source>
</evidence>
<evidence type="ECO:0000259" key="2">
    <source>
        <dbReference type="SMART" id="SM00382"/>
    </source>
</evidence>
<keyword evidence="3" id="KW-0378">Hydrolase</keyword>
<organism evidence="3 4">
    <name type="scientific">Sphaerosporella brunnea</name>
    <dbReference type="NCBI Taxonomy" id="1250544"/>
    <lineage>
        <taxon>Eukaryota</taxon>
        <taxon>Fungi</taxon>
        <taxon>Dikarya</taxon>
        <taxon>Ascomycota</taxon>
        <taxon>Pezizomycotina</taxon>
        <taxon>Pezizomycetes</taxon>
        <taxon>Pezizales</taxon>
        <taxon>Pyronemataceae</taxon>
        <taxon>Sphaerosporella</taxon>
    </lineage>
</organism>
<dbReference type="Gene3D" id="3.40.50.300">
    <property type="entry name" value="P-loop containing nucleotide triphosphate hydrolases"/>
    <property type="match status" value="1"/>
</dbReference>